<dbReference type="EMBL" id="JXTC01000355">
    <property type="protein sequence ID" value="PON61493.1"/>
    <property type="molecule type" value="Genomic_DNA"/>
</dbReference>
<organism evidence="2 3">
    <name type="scientific">Trema orientale</name>
    <name type="common">Charcoal tree</name>
    <name type="synonym">Celtis orientalis</name>
    <dbReference type="NCBI Taxonomy" id="63057"/>
    <lineage>
        <taxon>Eukaryota</taxon>
        <taxon>Viridiplantae</taxon>
        <taxon>Streptophyta</taxon>
        <taxon>Embryophyta</taxon>
        <taxon>Tracheophyta</taxon>
        <taxon>Spermatophyta</taxon>
        <taxon>Magnoliopsida</taxon>
        <taxon>eudicotyledons</taxon>
        <taxon>Gunneridae</taxon>
        <taxon>Pentapetalae</taxon>
        <taxon>rosids</taxon>
        <taxon>fabids</taxon>
        <taxon>Rosales</taxon>
        <taxon>Cannabaceae</taxon>
        <taxon>Trema</taxon>
    </lineage>
</organism>
<evidence type="ECO:0000313" key="2">
    <source>
        <dbReference type="EMBL" id="PON61493.1"/>
    </source>
</evidence>
<accession>A0A2P5CKB4</accession>
<proteinExistence type="predicted"/>
<gene>
    <name evidence="2" type="ORF">TorRG33x02_281410</name>
</gene>
<sequence>MMFEICIILLIFMVHAEVNMAPAITAVPILTIQNNTM</sequence>
<keyword evidence="3" id="KW-1185">Reference proteome</keyword>
<dbReference type="InParanoid" id="A0A2P5CKB4"/>
<keyword evidence="1" id="KW-0732">Signal</keyword>
<protein>
    <submittedName>
        <fullName evidence="2">Uncharacterized protein</fullName>
    </submittedName>
</protein>
<evidence type="ECO:0000256" key="1">
    <source>
        <dbReference type="SAM" id="SignalP"/>
    </source>
</evidence>
<feature type="chain" id="PRO_5015170010" evidence="1">
    <location>
        <begin position="17"/>
        <end position="37"/>
    </location>
</feature>
<feature type="signal peptide" evidence="1">
    <location>
        <begin position="1"/>
        <end position="16"/>
    </location>
</feature>
<reference evidence="3" key="1">
    <citation type="submission" date="2016-06" db="EMBL/GenBank/DDBJ databases">
        <title>Parallel loss of symbiosis genes in relatives of nitrogen-fixing non-legume Parasponia.</title>
        <authorList>
            <person name="Van Velzen R."/>
            <person name="Holmer R."/>
            <person name="Bu F."/>
            <person name="Rutten L."/>
            <person name="Van Zeijl A."/>
            <person name="Liu W."/>
            <person name="Santuari L."/>
            <person name="Cao Q."/>
            <person name="Sharma T."/>
            <person name="Shen D."/>
            <person name="Roswanjaya Y."/>
            <person name="Wardhani T."/>
            <person name="Kalhor M.S."/>
            <person name="Jansen J."/>
            <person name="Van den Hoogen J."/>
            <person name="Gungor B."/>
            <person name="Hartog M."/>
            <person name="Hontelez J."/>
            <person name="Verver J."/>
            <person name="Yang W.-C."/>
            <person name="Schijlen E."/>
            <person name="Repin R."/>
            <person name="Schilthuizen M."/>
            <person name="Schranz E."/>
            <person name="Heidstra R."/>
            <person name="Miyata K."/>
            <person name="Fedorova E."/>
            <person name="Kohlen W."/>
            <person name="Bisseling T."/>
            <person name="Smit S."/>
            <person name="Geurts R."/>
        </authorList>
    </citation>
    <scope>NUCLEOTIDE SEQUENCE [LARGE SCALE GENOMIC DNA]</scope>
    <source>
        <strain evidence="3">cv. RG33-2</strain>
    </source>
</reference>
<evidence type="ECO:0000313" key="3">
    <source>
        <dbReference type="Proteomes" id="UP000237000"/>
    </source>
</evidence>
<name>A0A2P5CKB4_TREOI</name>
<dbReference type="Proteomes" id="UP000237000">
    <property type="component" value="Unassembled WGS sequence"/>
</dbReference>
<dbReference type="AlphaFoldDB" id="A0A2P5CKB4"/>
<comment type="caution">
    <text evidence="2">The sequence shown here is derived from an EMBL/GenBank/DDBJ whole genome shotgun (WGS) entry which is preliminary data.</text>
</comment>